<reference evidence="2 3" key="1">
    <citation type="journal article" date="2010" name="Nat. Biotechnol.">
        <title>Genome sequence of the model mushroom Schizophyllum commune.</title>
        <authorList>
            <person name="Ohm R.A."/>
            <person name="de Jong J.F."/>
            <person name="Lugones L.G."/>
            <person name="Aerts A."/>
            <person name="Kothe E."/>
            <person name="Stajich J.E."/>
            <person name="de Vries R.P."/>
            <person name="Record E."/>
            <person name="Levasseur A."/>
            <person name="Baker S.E."/>
            <person name="Bartholomew K.A."/>
            <person name="Coutinho P.M."/>
            <person name="Erdmann S."/>
            <person name="Fowler T.J."/>
            <person name="Gathman A.C."/>
            <person name="Lombard V."/>
            <person name="Henrissat B."/>
            <person name="Knabe N."/>
            <person name="Kuees U."/>
            <person name="Lilly W.W."/>
            <person name="Lindquist E."/>
            <person name="Lucas S."/>
            <person name="Magnuson J.K."/>
            <person name="Piumi F."/>
            <person name="Raudaskoski M."/>
            <person name="Salamov A."/>
            <person name="Schmutz J."/>
            <person name="Schwarze F.W.M.R."/>
            <person name="vanKuyk P.A."/>
            <person name="Horton J.S."/>
            <person name="Grigoriev I.V."/>
            <person name="Woesten H.A.B."/>
        </authorList>
    </citation>
    <scope>NUCLEOTIDE SEQUENCE [LARGE SCALE GENOMIC DNA]</scope>
    <source>
        <strain evidence="3">H4-8 / FGSC 9210</strain>
    </source>
</reference>
<dbReference type="HOGENOM" id="CLU_1705286_0_0_1"/>
<accession>D8Q8F1</accession>
<name>D8Q8F1_SCHCM</name>
<feature type="compositionally biased region" description="Pro residues" evidence="1">
    <location>
        <begin position="82"/>
        <end position="92"/>
    </location>
</feature>
<organism evidence="3">
    <name type="scientific">Schizophyllum commune (strain H4-8 / FGSC 9210)</name>
    <name type="common">Split gill fungus</name>
    <dbReference type="NCBI Taxonomy" id="578458"/>
    <lineage>
        <taxon>Eukaryota</taxon>
        <taxon>Fungi</taxon>
        <taxon>Dikarya</taxon>
        <taxon>Basidiomycota</taxon>
        <taxon>Agaricomycotina</taxon>
        <taxon>Agaricomycetes</taxon>
        <taxon>Agaricomycetidae</taxon>
        <taxon>Agaricales</taxon>
        <taxon>Schizophyllaceae</taxon>
        <taxon>Schizophyllum</taxon>
    </lineage>
</organism>
<feature type="compositionally biased region" description="Basic and acidic residues" evidence="1">
    <location>
        <begin position="143"/>
        <end position="154"/>
    </location>
</feature>
<dbReference type="EMBL" id="GL377308">
    <property type="protein sequence ID" value="EFI95051.1"/>
    <property type="molecule type" value="Genomic_DNA"/>
</dbReference>
<proteinExistence type="predicted"/>
<evidence type="ECO:0000313" key="3">
    <source>
        <dbReference type="Proteomes" id="UP000007431"/>
    </source>
</evidence>
<feature type="region of interest" description="Disordered" evidence="1">
    <location>
        <begin position="45"/>
        <end position="154"/>
    </location>
</feature>
<feature type="compositionally biased region" description="Low complexity" evidence="1">
    <location>
        <begin position="64"/>
        <end position="73"/>
    </location>
</feature>
<dbReference type="InParanoid" id="D8Q8F1"/>
<evidence type="ECO:0000313" key="2">
    <source>
        <dbReference type="EMBL" id="EFI95051.1"/>
    </source>
</evidence>
<evidence type="ECO:0000256" key="1">
    <source>
        <dbReference type="SAM" id="MobiDB-lite"/>
    </source>
</evidence>
<feature type="compositionally biased region" description="Basic and acidic residues" evidence="1">
    <location>
        <begin position="124"/>
        <end position="136"/>
    </location>
</feature>
<feature type="non-terminal residue" evidence="2">
    <location>
        <position position="154"/>
    </location>
</feature>
<gene>
    <name evidence="2" type="ORF">SCHCODRAFT_110236</name>
</gene>
<keyword evidence="3" id="KW-1185">Reference proteome</keyword>
<dbReference type="AlphaFoldDB" id="D8Q8F1"/>
<feature type="compositionally biased region" description="Basic and acidic residues" evidence="1">
    <location>
        <begin position="104"/>
        <end position="114"/>
    </location>
</feature>
<sequence>MMYLGIPNGVKGYLFMRSNTSLFVATQAMFDEEVFPRCPESDLNCRQHVPVGDEPQHDDDPVDPQDLQGPGDLPGDDDDDALPPPGPPAPPHPQKDDDGDDDDRPPSDQPHSHWDVTPSRIPRLRRDITPQQRRQEPAPVPDAPRRSTREQLYR</sequence>
<protein>
    <submittedName>
        <fullName evidence="2">Uncharacterized protein</fullName>
    </submittedName>
</protein>
<dbReference type="Proteomes" id="UP000007431">
    <property type="component" value="Unassembled WGS sequence"/>
</dbReference>